<dbReference type="SUPFAM" id="SSF52317">
    <property type="entry name" value="Class I glutamine amidotransferase-like"/>
    <property type="match status" value="1"/>
</dbReference>
<keyword evidence="2" id="KW-1185">Reference proteome</keyword>
<dbReference type="CDD" id="cd01745">
    <property type="entry name" value="GATase1_2"/>
    <property type="match status" value="1"/>
</dbReference>
<dbReference type="Proteomes" id="UP001330812">
    <property type="component" value="Chromosome"/>
</dbReference>
<dbReference type="RefSeq" id="WP_326569211.1">
    <property type="nucleotide sequence ID" value="NZ_CP142149.1"/>
</dbReference>
<accession>A0ABZ1I7F6</accession>
<reference evidence="1 2" key="1">
    <citation type="journal article" date="2015" name="Int. J. Syst. Evol. Microbiol.">
        <title>Amycolatopsis rhabdoformis sp. nov., an actinomycete isolated from a tropical forest soil.</title>
        <authorList>
            <person name="Souza W.R."/>
            <person name="Silva R.E."/>
            <person name="Goodfellow M."/>
            <person name="Busarakam K."/>
            <person name="Figueiro F.S."/>
            <person name="Ferreira D."/>
            <person name="Rodrigues-Filho E."/>
            <person name="Moraes L.A.B."/>
            <person name="Zucchi T.D."/>
        </authorList>
    </citation>
    <scope>NUCLEOTIDE SEQUENCE [LARGE SCALE GENOMIC DNA]</scope>
    <source>
        <strain evidence="1 2">NCIMB 14900</strain>
    </source>
</reference>
<protein>
    <submittedName>
        <fullName evidence="1">Gamma-glutamyl-gamma-aminobutyrate hydrolase family protein</fullName>
    </submittedName>
</protein>
<name>A0ABZ1I7F6_9PSEU</name>
<keyword evidence="1" id="KW-0378">Hydrolase</keyword>
<dbReference type="InterPro" id="IPR029062">
    <property type="entry name" value="Class_I_gatase-like"/>
</dbReference>
<sequence length="251" mass="26361">MASNASEYLPRKPVIGLTTYVEQAKFLAWDTEATLLHRVYADCVLAAGGIPVLLPPLTDAYETLVDRIDGLVLTGGADVEPHRYGAEPHPATYVRPDRDAFEFGLFAAARAAGKPVLGVCRGLQVISVALGGTLAQHLPETLGDTAHQPAPATFGTSSITLVDGTRAAALLGPEAKGHCYHHQAIDRLGEGLVASGHAADGTVEAAEVPGAEFVLGVQWHPEQDTEDVRLFRALVEAALAEATGPATKECQ</sequence>
<evidence type="ECO:0000313" key="1">
    <source>
        <dbReference type="EMBL" id="WSE30260.1"/>
    </source>
</evidence>
<evidence type="ECO:0000313" key="2">
    <source>
        <dbReference type="Proteomes" id="UP001330812"/>
    </source>
</evidence>
<dbReference type="PANTHER" id="PTHR43235:SF1">
    <property type="entry name" value="GLUTAMINE AMIDOTRANSFERASE PB2B2.05-RELATED"/>
    <property type="match status" value="1"/>
</dbReference>
<dbReference type="InterPro" id="IPR011697">
    <property type="entry name" value="Peptidase_C26"/>
</dbReference>
<dbReference type="InterPro" id="IPR044668">
    <property type="entry name" value="PuuD-like"/>
</dbReference>
<organism evidence="1 2">
    <name type="scientific">Amycolatopsis rhabdoformis</name>
    <dbReference type="NCBI Taxonomy" id="1448059"/>
    <lineage>
        <taxon>Bacteria</taxon>
        <taxon>Bacillati</taxon>
        <taxon>Actinomycetota</taxon>
        <taxon>Actinomycetes</taxon>
        <taxon>Pseudonocardiales</taxon>
        <taxon>Pseudonocardiaceae</taxon>
        <taxon>Amycolatopsis</taxon>
    </lineage>
</organism>
<dbReference type="GO" id="GO:0016787">
    <property type="term" value="F:hydrolase activity"/>
    <property type="evidence" value="ECO:0007669"/>
    <property type="project" value="UniProtKB-KW"/>
</dbReference>
<proteinExistence type="predicted"/>
<gene>
    <name evidence="1" type="ORF">VSH64_46995</name>
</gene>
<dbReference type="PROSITE" id="PS51273">
    <property type="entry name" value="GATASE_TYPE_1"/>
    <property type="match status" value="1"/>
</dbReference>
<dbReference type="Gene3D" id="3.40.50.880">
    <property type="match status" value="1"/>
</dbReference>
<dbReference type="Pfam" id="PF07722">
    <property type="entry name" value="Peptidase_C26"/>
    <property type="match status" value="1"/>
</dbReference>
<dbReference type="EMBL" id="CP142149">
    <property type="protein sequence ID" value="WSE30260.1"/>
    <property type="molecule type" value="Genomic_DNA"/>
</dbReference>
<dbReference type="PANTHER" id="PTHR43235">
    <property type="entry name" value="GLUTAMINE AMIDOTRANSFERASE PB2B2.05-RELATED"/>
    <property type="match status" value="1"/>
</dbReference>